<keyword evidence="7 12" id="KW-0297">G-protein coupled receptor</keyword>
<evidence type="ECO:0000313" key="15">
    <source>
        <dbReference type="Proteomes" id="UP000008143"/>
    </source>
</evidence>
<dbReference type="PaxDb" id="8364-ENSXETP00000018685"/>
<dbReference type="SUPFAM" id="SSF81321">
    <property type="entry name" value="Family A G protein-coupled receptor-like"/>
    <property type="match status" value="1"/>
</dbReference>
<dbReference type="InterPro" id="IPR007960">
    <property type="entry name" value="TAS2R"/>
</dbReference>
<evidence type="ECO:0000313" key="16">
    <source>
        <dbReference type="RefSeq" id="NP_001165481.1"/>
    </source>
</evidence>
<dbReference type="Pfam" id="PF05296">
    <property type="entry name" value="TAS2R"/>
    <property type="match status" value="1"/>
</dbReference>
<dbReference type="GO" id="GO:0004930">
    <property type="term" value="F:G protein-coupled receptor activity"/>
    <property type="evidence" value="ECO:0007669"/>
    <property type="project" value="UniProtKB-KW"/>
</dbReference>
<evidence type="ECO:0000256" key="11">
    <source>
        <dbReference type="RuleBase" id="RU004423"/>
    </source>
</evidence>
<dbReference type="FunFam" id="1.20.1070.10:FF:000055">
    <property type="entry name" value="Taste receptor type 2"/>
    <property type="match status" value="1"/>
</dbReference>
<keyword evidence="9 12" id="KW-0675">Receptor</keyword>
<evidence type="ECO:0000256" key="7">
    <source>
        <dbReference type="ARBA" id="ARBA00023040"/>
    </source>
</evidence>
<dbReference type="Xenbase" id="XB-GENE-29099551">
    <property type="gene designation" value="t2r22"/>
</dbReference>
<evidence type="ECO:0000256" key="6">
    <source>
        <dbReference type="ARBA" id="ARBA00022989"/>
    </source>
</evidence>
<feature type="transmembrane region" description="Helical" evidence="13">
    <location>
        <begin position="87"/>
        <end position="109"/>
    </location>
</feature>
<protein>
    <recommendedName>
        <fullName evidence="12">Taste receptor type 2</fullName>
    </recommendedName>
</protein>
<feature type="transmembrane region" description="Helical" evidence="13">
    <location>
        <begin position="56"/>
        <end position="75"/>
    </location>
</feature>
<gene>
    <name evidence="16 17" type="primary">t2r22</name>
</gene>
<evidence type="ECO:0000256" key="1">
    <source>
        <dbReference type="ARBA" id="ARBA00004141"/>
    </source>
</evidence>
<evidence type="ECO:0000256" key="8">
    <source>
        <dbReference type="ARBA" id="ARBA00023136"/>
    </source>
</evidence>
<evidence type="ECO:0000256" key="12">
    <source>
        <dbReference type="RuleBase" id="RU004424"/>
    </source>
</evidence>
<feature type="transmembrane region" description="Helical" evidence="13">
    <location>
        <begin position="12"/>
        <end position="32"/>
    </location>
</feature>
<reference evidence="16" key="2">
    <citation type="submission" date="2025-04" db="UniProtKB">
        <authorList>
            <consortium name="RefSeq"/>
        </authorList>
    </citation>
    <scope>IDENTIFICATION</scope>
</reference>
<dbReference type="RefSeq" id="NP_001165481.1">
    <property type="nucleotide sequence ID" value="NM_001172010.1"/>
</dbReference>
<feature type="transmembrane region" description="Helical" evidence="13">
    <location>
        <begin position="263"/>
        <end position="283"/>
    </location>
</feature>
<feature type="transmembrane region" description="Helical" evidence="13">
    <location>
        <begin position="231"/>
        <end position="251"/>
    </location>
</feature>
<evidence type="ECO:0000256" key="5">
    <source>
        <dbReference type="ARBA" id="ARBA00022692"/>
    </source>
</evidence>
<comment type="similarity">
    <text evidence="2 11">Belongs to the G-protein coupled receptor T2R family.</text>
</comment>
<dbReference type="GO" id="GO:0016020">
    <property type="term" value="C:membrane"/>
    <property type="evidence" value="ECO:0000318"/>
    <property type="project" value="GO_Central"/>
</dbReference>
<organism evidence="14">
    <name type="scientific">Xenopus tropicalis</name>
    <name type="common">Western clawed frog</name>
    <name type="synonym">Silurana tropicalis</name>
    <dbReference type="NCBI Taxonomy" id="8364"/>
    <lineage>
        <taxon>Eukaryota</taxon>
        <taxon>Metazoa</taxon>
        <taxon>Chordata</taxon>
        <taxon>Craniata</taxon>
        <taxon>Vertebrata</taxon>
        <taxon>Euteleostomi</taxon>
        <taxon>Amphibia</taxon>
        <taxon>Batrachia</taxon>
        <taxon>Anura</taxon>
        <taxon>Pipoidea</taxon>
        <taxon>Pipidae</taxon>
        <taxon>Xenopodinae</taxon>
        <taxon>Xenopus</taxon>
        <taxon>Silurana</taxon>
    </lineage>
</organism>
<evidence type="ECO:0000256" key="4">
    <source>
        <dbReference type="ARBA" id="ARBA00022606"/>
    </source>
</evidence>
<name>Q2AB61_XENTR</name>
<dbReference type="EMBL" id="AB249790">
    <property type="protein sequence ID" value="BAE80406.1"/>
    <property type="molecule type" value="Genomic_DNA"/>
</dbReference>
<reference evidence="14 16" key="1">
    <citation type="journal article" date="2006" name="Mol. Biol. Evol.">
        <title>Lineage-specific expansions and contractions of the bitter taste receptor gene repertoire in vertebrates.</title>
        <authorList>
            <consortium name="SMBE Tri-National Young Investigators"/>
            <person name="Go Y."/>
        </authorList>
    </citation>
    <scope>NUCLEOTIDE SEQUENCE</scope>
</reference>
<dbReference type="GeneID" id="100335073"/>
<keyword evidence="5 12" id="KW-0812">Transmembrane</keyword>
<keyword evidence="6 13" id="KW-1133">Transmembrane helix</keyword>
<evidence type="ECO:0000256" key="10">
    <source>
        <dbReference type="ARBA" id="ARBA00023224"/>
    </source>
</evidence>
<dbReference type="HOGENOM" id="CLU_072337_3_1_1"/>
<evidence type="ECO:0000256" key="3">
    <source>
        <dbReference type="ARBA" id="ARBA00022480"/>
    </source>
</evidence>
<keyword evidence="10 12" id="KW-0807">Transducer</keyword>
<dbReference type="AGR" id="Xenbase:XB-GENE-29099551"/>
<dbReference type="STRING" id="8364.ENSXETP00000033630"/>
<evidence type="ECO:0000256" key="9">
    <source>
        <dbReference type="ARBA" id="ARBA00023170"/>
    </source>
</evidence>
<dbReference type="Gene3D" id="1.20.1070.10">
    <property type="entry name" value="Rhodopsin 7-helix transmembrane proteins"/>
    <property type="match status" value="1"/>
</dbReference>
<accession>F6WDC5</accession>
<dbReference type="GO" id="GO:0001580">
    <property type="term" value="P:detection of chemical stimulus involved in sensory perception of bitter taste"/>
    <property type="evidence" value="ECO:0000318"/>
    <property type="project" value="GO_Central"/>
</dbReference>
<accession>F7D4P0</accession>
<dbReference type="AlphaFoldDB" id="Q2AB61"/>
<feature type="transmembrane region" description="Helical" evidence="13">
    <location>
        <begin position="130"/>
        <end position="150"/>
    </location>
</feature>
<evidence type="ECO:0000256" key="2">
    <source>
        <dbReference type="ARBA" id="ARBA00007376"/>
    </source>
</evidence>
<dbReference type="PANTHER" id="PTHR11394:SF166">
    <property type="entry name" value="TASTE RECEPTOR TYPE 2"/>
    <property type="match status" value="1"/>
</dbReference>
<evidence type="ECO:0000313" key="17">
    <source>
        <dbReference type="Xenbase" id="XB-GENE-29099551"/>
    </source>
</evidence>
<dbReference type="KEGG" id="xtr:100335073"/>
<keyword evidence="15" id="KW-1185">Reference proteome</keyword>
<evidence type="ECO:0000256" key="13">
    <source>
        <dbReference type="SAM" id="Phobius"/>
    </source>
</evidence>
<dbReference type="eggNOG" id="ENOG502S2SI">
    <property type="taxonomic scope" value="Eukaryota"/>
</dbReference>
<proteinExistence type="inferred from homology"/>
<sequence length="296" mass="33826">MLFFINVIKITYLIVTWLCGSILNSSIVAVYLREWKNGMSLGECDRTILTMGCNNLFLQCFLTMNEVITIFELYGLFLKEFTLVGCILYFFLCYVSMWLTAWLSICYYVKLVNFSHRLLIRFKRTIPSASAPFLFGSVVGSCLINVPFIWTMDTEFLQNTTVSAENFLFKMDLRFMSFNVVIGSCVPVLVTSVCMGFSVMSLLRHVQRMKNNTSQSWNPQSKSHVRACRTMSLLMIMNLIFFLAVITVAMGLTKFNAIIARRIIYWLVVMASPSAEAIILILGNTKLKMALPKICF</sequence>
<dbReference type="PhylomeDB" id="Q2AB61"/>
<dbReference type="OMA" id="GCILYFF"/>
<feature type="transmembrane region" description="Helical" evidence="13">
    <location>
        <begin position="178"/>
        <end position="203"/>
    </location>
</feature>
<dbReference type="PANTHER" id="PTHR11394">
    <property type="entry name" value="TASTE RECEPTOR TYPE 2"/>
    <property type="match status" value="1"/>
</dbReference>
<dbReference type="ExpressionAtlas" id="Q2AB61">
    <property type="expression patterns" value="baseline"/>
</dbReference>
<accession>Q2AB61</accession>
<keyword evidence="8 12" id="KW-0472">Membrane</keyword>
<keyword evidence="4 12" id="KW-0716">Sensory transduction</keyword>
<comment type="subcellular location">
    <subcellularLocation>
        <location evidence="1 12">Membrane</location>
        <topology evidence="1 12">Multi-pass membrane protein</topology>
    </subcellularLocation>
</comment>
<keyword evidence="3 12" id="KW-0919">Taste</keyword>
<dbReference type="OrthoDB" id="8876749at2759"/>
<dbReference type="CTD" id="100335073"/>
<dbReference type="Proteomes" id="UP000008143">
    <property type="component" value="Chromosome 9"/>
</dbReference>
<dbReference type="GO" id="GO:0033038">
    <property type="term" value="F:bitter taste receptor activity"/>
    <property type="evidence" value="ECO:0000318"/>
    <property type="project" value="GO_Central"/>
</dbReference>
<evidence type="ECO:0000313" key="14">
    <source>
        <dbReference type="EMBL" id="BAE80406.1"/>
    </source>
</evidence>